<dbReference type="PANTHER" id="PTHR46775:SF1">
    <property type="entry name" value="FLOCCULATION PROTEIN (DUF1296)"/>
    <property type="match status" value="1"/>
</dbReference>
<protein>
    <recommendedName>
        <fullName evidence="2">GBF-interacting protein 1 N-terminal domain-containing protein</fullName>
    </recommendedName>
</protein>
<sequence>MSGGGVRVSIPSNARKTIQNIKEIAGNHSDEEIYAMLKECSMDPNETAQKLLFQDPFHEVKRKRGRKKENTNNRESGDSRWRSGSQGRVSRGSRMIFSPGRTSHDTGGGRNSSAGRDNGINHAAEKGTGSSLPALQEKSKETTPSASLSAVVANGPTGVVSGSSSANNASNLPTGSDQHEVTLSPIGVNKGGKAVPHIDIDKPLAIEFGTGDTCKESVPNSSNSSISVAPASSSAVCFSLSDPCESSAVIPSEKPASEIDLPFMQGKLPSKNQGVGKNQLSESSQPSSASIQGGSSGSRPSSNYSSRSQQLIGPQKGGSNKEWKPKSTNPNVAQESGAAGSSAVSNIPLEASGHSQHSSGVFDSEEATAKLQKKLEELHLPQRQHVIIPHHIHVPESERTKLSFGSFDASFGVPSSYVSAPESDKSSTPVSETSQVIEESVEEQVQSKQNTVVTDEEGNYPDHPPSPSHVPGNLSAEGNASSNAVPDYESKQEAALLSGGHQYSMVHTSPSYSFGFVPPMLGSQIAPFENSESQARDVSRLPSFVVQQPFDPTSYYAQFYRSSADSDGRVSPFPAPGVASKYNGNVAVLPPHTSQSPQEVGNSLVLSTAGPTPLVTQAAGLMQTQQPVPVYRPPTGLHISHFPPNYFPYAPYFSPFYVPPPGIHQFLSNGAFPQQPQAGSVYPAPASAAAGGVKYSLQQYKPGTNTGNATHIGMPSGYGPYGSSPTGYNPISAATGGNSTTNEDPGASQFKENNVYIAGQQSSDGSAVWIAAPGRDISGLPASSFYNLPPQGQHVTSAPTQAAHGTFTNIYHPGQPVTAAAVHPLLQQSQAMGGAVDMVGPAANVYQQPQHQQINWPSNY</sequence>
<reference evidence="3" key="1">
    <citation type="submission" date="2022-10" db="EMBL/GenBank/DDBJ databases">
        <authorList>
            <person name="Hyden B.L."/>
            <person name="Feng K."/>
            <person name="Yates T."/>
            <person name="Jawdy S."/>
            <person name="Smart L.B."/>
            <person name="Muchero W."/>
        </authorList>
    </citation>
    <scope>NUCLEOTIDE SEQUENCE</scope>
    <source>
        <tissue evidence="3">Shoot tip</tissue>
    </source>
</reference>
<feature type="compositionally biased region" description="Low complexity" evidence="1">
    <location>
        <begin position="430"/>
        <end position="449"/>
    </location>
</feature>
<feature type="region of interest" description="Disordered" evidence="1">
    <location>
        <begin position="47"/>
        <end position="180"/>
    </location>
</feature>
<keyword evidence="4" id="KW-1185">Reference proteome</keyword>
<evidence type="ECO:0000313" key="3">
    <source>
        <dbReference type="EMBL" id="KAJ6329570.1"/>
    </source>
</evidence>
<feature type="region of interest" description="Disordered" evidence="1">
    <location>
        <begin position="416"/>
        <end position="489"/>
    </location>
</feature>
<dbReference type="Proteomes" id="UP001141253">
    <property type="component" value="Chromosome 14"/>
</dbReference>
<dbReference type="SUPFAM" id="SSF46934">
    <property type="entry name" value="UBA-like"/>
    <property type="match status" value="1"/>
</dbReference>
<feature type="compositionally biased region" description="Low complexity" evidence="1">
    <location>
        <begin position="82"/>
        <end position="94"/>
    </location>
</feature>
<proteinExistence type="predicted"/>
<gene>
    <name evidence="3" type="ORF">OIU77_011110</name>
</gene>
<dbReference type="Pfam" id="PF06972">
    <property type="entry name" value="GIP1_N"/>
    <property type="match status" value="1"/>
</dbReference>
<comment type="caution">
    <text evidence="3">The sequence shown here is derived from an EMBL/GenBank/DDBJ whole genome shotgun (WGS) entry which is preliminary data.</text>
</comment>
<feature type="region of interest" description="Disordered" evidence="1">
    <location>
        <begin position="264"/>
        <end position="342"/>
    </location>
</feature>
<dbReference type="InterPro" id="IPR044277">
    <property type="entry name" value="GIP1"/>
</dbReference>
<dbReference type="InterPro" id="IPR009719">
    <property type="entry name" value="GIP1_N"/>
</dbReference>
<feature type="compositionally biased region" description="Basic and acidic residues" evidence="1">
    <location>
        <begin position="68"/>
        <end position="81"/>
    </location>
</feature>
<dbReference type="PANTHER" id="PTHR46775">
    <property type="entry name" value="FLOCCULATION PROTEIN (DUF1296)"/>
    <property type="match status" value="1"/>
</dbReference>
<name>A0ABQ9AB45_9ROSI</name>
<evidence type="ECO:0000259" key="2">
    <source>
        <dbReference type="Pfam" id="PF06972"/>
    </source>
</evidence>
<accession>A0ABQ9AB45</accession>
<feature type="compositionally biased region" description="Low complexity" evidence="1">
    <location>
        <begin position="158"/>
        <end position="171"/>
    </location>
</feature>
<feature type="domain" description="GBF-interacting protein 1 N-terminal" evidence="2">
    <location>
        <begin position="10"/>
        <end position="69"/>
    </location>
</feature>
<evidence type="ECO:0000256" key="1">
    <source>
        <dbReference type="SAM" id="MobiDB-lite"/>
    </source>
</evidence>
<organism evidence="3 4">
    <name type="scientific">Salix suchowensis</name>
    <dbReference type="NCBI Taxonomy" id="1278906"/>
    <lineage>
        <taxon>Eukaryota</taxon>
        <taxon>Viridiplantae</taxon>
        <taxon>Streptophyta</taxon>
        <taxon>Embryophyta</taxon>
        <taxon>Tracheophyta</taxon>
        <taxon>Spermatophyta</taxon>
        <taxon>Magnoliopsida</taxon>
        <taxon>eudicotyledons</taxon>
        <taxon>Gunneridae</taxon>
        <taxon>Pentapetalae</taxon>
        <taxon>rosids</taxon>
        <taxon>fabids</taxon>
        <taxon>Malpighiales</taxon>
        <taxon>Salicaceae</taxon>
        <taxon>Saliceae</taxon>
        <taxon>Salix</taxon>
    </lineage>
</organism>
<reference evidence="3" key="2">
    <citation type="journal article" date="2023" name="Int. J. Mol. Sci.">
        <title>De Novo Assembly and Annotation of 11 Diverse Shrub Willow (Salix) Genomes Reveals Novel Gene Organization in Sex-Linked Regions.</title>
        <authorList>
            <person name="Hyden B."/>
            <person name="Feng K."/>
            <person name="Yates T.B."/>
            <person name="Jawdy S."/>
            <person name="Cereghino C."/>
            <person name="Smart L.B."/>
            <person name="Muchero W."/>
        </authorList>
    </citation>
    <scope>NUCLEOTIDE SEQUENCE</scope>
    <source>
        <tissue evidence="3">Shoot tip</tissue>
    </source>
</reference>
<feature type="compositionally biased region" description="Low complexity" evidence="1">
    <location>
        <begin position="279"/>
        <end position="310"/>
    </location>
</feature>
<evidence type="ECO:0000313" key="4">
    <source>
        <dbReference type="Proteomes" id="UP001141253"/>
    </source>
</evidence>
<dbReference type="InterPro" id="IPR009060">
    <property type="entry name" value="UBA-like_sf"/>
</dbReference>
<dbReference type="EMBL" id="JAPFFI010000022">
    <property type="protein sequence ID" value="KAJ6329570.1"/>
    <property type="molecule type" value="Genomic_DNA"/>
</dbReference>